<dbReference type="AlphaFoldDB" id="A0A2Z4FK33"/>
<dbReference type="Proteomes" id="UP000249799">
    <property type="component" value="Chromosome"/>
</dbReference>
<reference evidence="2 3" key="1">
    <citation type="submission" date="2018-06" db="EMBL/GenBank/DDBJ databases">
        <title>Lujinxingia sediminis gen. nov. sp. nov., a new facultative anaerobic member of the class Deltaproteobacteria, and proposal of Lujinxingaceae fam. nov.</title>
        <authorList>
            <person name="Guo L.-Y."/>
            <person name="Li C.-M."/>
            <person name="Wang S."/>
            <person name="Du Z.-J."/>
        </authorList>
    </citation>
    <scope>NUCLEOTIDE SEQUENCE [LARGE SCALE GENOMIC DNA]</scope>
    <source>
        <strain evidence="2 3">FA350</strain>
    </source>
</reference>
<organism evidence="2 3">
    <name type="scientific">Bradymonas sediminis</name>
    <dbReference type="NCBI Taxonomy" id="1548548"/>
    <lineage>
        <taxon>Bacteria</taxon>
        <taxon>Deltaproteobacteria</taxon>
        <taxon>Bradymonadales</taxon>
        <taxon>Bradymonadaceae</taxon>
        <taxon>Bradymonas</taxon>
    </lineage>
</organism>
<dbReference type="KEGG" id="bsed:DN745_06950"/>
<accession>A0A2Z4FK33</accession>
<proteinExistence type="predicted"/>
<keyword evidence="3" id="KW-1185">Reference proteome</keyword>
<evidence type="ECO:0000313" key="2">
    <source>
        <dbReference type="EMBL" id="AWV89086.1"/>
    </source>
</evidence>
<sequence>MAQADLPAGFDEAESTGDDTSLANLNAWTEQDHPSLDAAALDDGTARLSEAAGEVATLFGAAALDEGSQVGGGPPDESAQALVSERTRLEASVEELKNSQSAEYPGVFYQVAKDFVALVDGIQNQADTEEASEPLEQLHGALDELSPTQDLDEQESAIKSFFDNGAQVLNAFAESTAEQPE</sequence>
<name>A0A2Z4FK33_9DELT</name>
<gene>
    <name evidence="2" type="ORF">DN745_06950</name>
</gene>
<evidence type="ECO:0000313" key="3">
    <source>
        <dbReference type="Proteomes" id="UP000249799"/>
    </source>
</evidence>
<feature type="region of interest" description="Disordered" evidence="1">
    <location>
        <begin position="1"/>
        <end position="23"/>
    </location>
</feature>
<evidence type="ECO:0000256" key="1">
    <source>
        <dbReference type="SAM" id="MobiDB-lite"/>
    </source>
</evidence>
<dbReference type="EMBL" id="CP030032">
    <property type="protein sequence ID" value="AWV89086.1"/>
    <property type="molecule type" value="Genomic_DNA"/>
</dbReference>
<protein>
    <submittedName>
        <fullName evidence="2">Uncharacterized protein</fullName>
    </submittedName>
</protein>